<evidence type="ECO:0000256" key="1">
    <source>
        <dbReference type="ARBA" id="ARBA00009437"/>
    </source>
</evidence>
<dbReference type="SUPFAM" id="SSF46785">
    <property type="entry name" value="Winged helix' DNA-binding domain"/>
    <property type="match status" value="1"/>
</dbReference>
<keyword evidence="7" id="KW-1185">Reference proteome</keyword>
<name>A0A1U9KDJ0_ACEAC</name>
<dbReference type="GO" id="GO:0003677">
    <property type="term" value="F:DNA binding"/>
    <property type="evidence" value="ECO:0007669"/>
    <property type="project" value="UniProtKB-KW"/>
</dbReference>
<proteinExistence type="inferred from homology"/>
<dbReference type="InterPro" id="IPR050389">
    <property type="entry name" value="LysR-type_TF"/>
</dbReference>
<keyword evidence="4" id="KW-0804">Transcription</keyword>
<dbReference type="STRING" id="435.A0U92_02680"/>
<organism evidence="6 7">
    <name type="scientific">Acetobacter aceti</name>
    <dbReference type="NCBI Taxonomy" id="435"/>
    <lineage>
        <taxon>Bacteria</taxon>
        <taxon>Pseudomonadati</taxon>
        <taxon>Pseudomonadota</taxon>
        <taxon>Alphaproteobacteria</taxon>
        <taxon>Acetobacterales</taxon>
        <taxon>Acetobacteraceae</taxon>
        <taxon>Acetobacter</taxon>
        <taxon>Acetobacter subgen. Acetobacter</taxon>
    </lineage>
</organism>
<dbReference type="PROSITE" id="PS50931">
    <property type="entry name" value="HTH_LYSR"/>
    <property type="match status" value="1"/>
</dbReference>
<dbReference type="GO" id="GO:0003700">
    <property type="term" value="F:DNA-binding transcription factor activity"/>
    <property type="evidence" value="ECO:0007669"/>
    <property type="project" value="InterPro"/>
</dbReference>
<evidence type="ECO:0000313" key="6">
    <source>
        <dbReference type="EMBL" id="AQS83860.1"/>
    </source>
</evidence>
<dbReference type="InterPro" id="IPR036390">
    <property type="entry name" value="WH_DNA-bd_sf"/>
</dbReference>
<gene>
    <name evidence="6" type="ORF">A0U92_02680</name>
</gene>
<dbReference type="KEGG" id="aace:A0U92_02680"/>
<dbReference type="EMBL" id="CP014692">
    <property type="protein sequence ID" value="AQS83860.1"/>
    <property type="molecule type" value="Genomic_DNA"/>
</dbReference>
<comment type="similarity">
    <text evidence="1">Belongs to the LysR transcriptional regulatory family.</text>
</comment>
<evidence type="ECO:0000259" key="5">
    <source>
        <dbReference type="PROSITE" id="PS50931"/>
    </source>
</evidence>
<dbReference type="SUPFAM" id="SSF53850">
    <property type="entry name" value="Periplasmic binding protein-like II"/>
    <property type="match status" value="1"/>
</dbReference>
<dbReference type="Proteomes" id="UP000188937">
    <property type="component" value="Chromosome"/>
</dbReference>
<evidence type="ECO:0000256" key="3">
    <source>
        <dbReference type="ARBA" id="ARBA00023125"/>
    </source>
</evidence>
<dbReference type="CDD" id="cd08459">
    <property type="entry name" value="PBP2_DntR_NahR_LinR_like"/>
    <property type="match status" value="1"/>
</dbReference>
<dbReference type="InterPro" id="IPR000847">
    <property type="entry name" value="LysR_HTH_N"/>
</dbReference>
<dbReference type="RefSeq" id="WP_077811902.1">
    <property type="nucleotide sequence ID" value="NZ_CP014692.1"/>
</dbReference>
<evidence type="ECO:0000313" key="7">
    <source>
        <dbReference type="Proteomes" id="UP000188937"/>
    </source>
</evidence>
<dbReference type="AlphaFoldDB" id="A0A1U9KDJ0"/>
<dbReference type="Gene3D" id="3.40.190.10">
    <property type="entry name" value="Periplasmic binding protein-like II"/>
    <property type="match status" value="2"/>
</dbReference>
<sequence length="308" mass="34663">MARHKALRTFDLNLLKIFVAIWDARSLTIAGDQQGLTQPAISHTLRRLREQFDDPLFVRVGNEMVPTDAAKRLYEPLTASLQIVEQALLGQRFFRPADATRTFHVAMTDISEYYFLPEILQIIRSQAPNVKIETTNLDITNIHGLLKSGKTDIAVGYILDTENYTTMPMLHDRHVCIVRKEHLASSGELTIQDFCDLTFVDVSKSVPGYGVMERHLSDLHIERNVAARLSHLSVLPAIVRNTDLAALFPASVVSRLVNAEDFRVLRLPFELPLIPISVHAHKRFATDPAIVWLSKTISNAFTMSNPST</sequence>
<feature type="domain" description="HTH lysR-type" evidence="5">
    <location>
        <begin position="10"/>
        <end position="67"/>
    </location>
</feature>
<dbReference type="PANTHER" id="PTHR30118">
    <property type="entry name" value="HTH-TYPE TRANSCRIPTIONAL REGULATOR LEUO-RELATED"/>
    <property type="match status" value="1"/>
</dbReference>
<dbReference type="Gene3D" id="1.10.10.10">
    <property type="entry name" value="Winged helix-like DNA-binding domain superfamily/Winged helix DNA-binding domain"/>
    <property type="match status" value="1"/>
</dbReference>
<dbReference type="OrthoDB" id="155872at2"/>
<protein>
    <recommendedName>
        <fullName evidence="5">HTH lysR-type domain-containing protein</fullName>
    </recommendedName>
</protein>
<keyword evidence="2" id="KW-0805">Transcription regulation</keyword>
<accession>A0A1U9KDJ0</accession>
<dbReference type="InterPro" id="IPR036388">
    <property type="entry name" value="WH-like_DNA-bd_sf"/>
</dbReference>
<reference evidence="6 7" key="1">
    <citation type="submission" date="2016-03" db="EMBL/GenBank/DDBJ databases">
        <title>Acetic acid bacteria sequencing.</title>
        <authorList>
            <person name="Brandt J."/>
            <person name="Jakob F."/>
            <person name="Vogel R.F."/>
        </authorList>
    </citation>
    <scope>NUCLEOTIDE SEQUENCE [LARGE SCALE GENOMIC DNA]</scope>
    <source>
        <strain evidence="6 7">TMW2.1153</strain>
    </source>
</reference>
<dbReference type="Pfam" id="PF03466">
    <property type="entry name" value="LysR_substrate"/>
    <property type="match status" value="1"/>
</dbReference>
<evidence type="ECO:0000256" key="4">
    <source>
        <dbReference type="ARBA" id="ARBA00023163"/>
    </source>
</evidence>
<dbReference type="Pfam" id="PF00126">
    <property type="entry name" value="HTH_1"/>
    <property type="match status" value="1"/>
</dbReference>
<dbReference type="PRINTS" id="PR00039">
    <property type="entry name" value="HTHLYSR"/>
</dbReference>
<keyword evidence="3" id="KW-0238">DNA-binding</keyword>
<dbReference type="InterPro" id="IPR005119">
    <property type="entry name" value="LysR_subst-bd"/>
</dbReference>
<evidence type="ECO:0000256" key="2">
    <source>
        <dbReference type="ARBA" id="ARBA00023015"/>
    </source>
</evidence>
<dbReference type="PANTHER" id="PTHR30118:SF15">
    <property type="entry name" value="TRANSCRIPTIONAL REGULATORY PROTEIN"/>
    <property type="match status" value="1"/>
</dbReference>